<dbReference type="AlphaFoldDB" id="A0A914I7G6"/>
<feature type="domain" description="Exocyst complex component Sec8 N-terminal" evidence="5">
    <location>
        <begin position="43"/>
        <end position="140"/>
    </location>
</feature>
<evidence type="ECO:0000313" key="6">
    <source>
        <dbReference type="Proteomes" id="UP000887572"/>
    </source>
</evidence>
<comment type="similarity">
    <text evidence="1 4">Belongs to the SEC8 family.</text>
</comment>
<evidence type="ECO:0000313" key="7">
    <source>
        <dbReference type="WBParaSite" id="Gr19_v10_g8206.t1"/>
    </source>
</evidence>
<dbReference type="InterPro" id="IPR039682">
    <property type="entry name" value="Sec8/EXOC4"/>
</dbReference>
<accession>A0A914I7G6</accession>
<dbReference type="GO" id="GO:0032584">
    <property type="term" value="C:growth cone membrane"/>
    <property type="evidence" value="ECO:0007669"/>
    <property type="project" value="TreeGrafter"/>
</dbReference>
<dbReference type="GO" id="GO:0090522">
    <property type="term" value="P:vesicle tethering involved in exocytosis"/>
    <property type="evidence" value="ECO:0007669"/>
    <property type="project" value="UniProtKB-UniRule"/>
</dbReference>
<dbReference type="GO" id="GO:0015031">
    <property type="term" value="P:protein transport"/>
    <property type="evidence" value="ECO:0007669"/>
    <property type="project" value="UniProtKB-KW"/>
</dbReference>
<dbReference type="InterPro" id="IPR041492">
    <property type="entry name" value="HAD_2"/>
</dbReference>
<organism evidence="6 7">
    <name type="scientific">Globodera rostochiensis</name>
    <name type="common">Golden nematode worm</name>
    <name type="synonym">Heterodera rostochiensis</name>
    <dbReference type="NCBI Taxonomy" id="31243"/>
    <lineage>
        <taxon>Eukaryota</taxon>
        <taxon>Metazoa</taxon>
        <taxon>Ecdysozoa</taxon>
        <taxon>Nematoda</taxon>
        <taxon>Chromadorea</taxon>
        <taxon>Rhabditida</taxon>
        <taxon>Tylenchina</taxon>
        <taxon>Tylenchomorpha</taxon>
        <taxon>Tylenchoidea</taxon>
        <taxon>Heteroderidae</taxon>
        <taxon>Heteroderinae</taxon>
        <taxon>Globodera</taxon>
    </lineage>
</organism>
<dbReference type="InterPro" id="IPR023214">
    <property type="entry name" value="HAD_sf"/>
</dbReference>
<dbReference type="WBParaSite" id="Gr19_v10_g8206.t1">
    <property type="protein sequence ID" value="Gr19_v10_g8206.t1"/>
    <property type="gene ID" value="Gr19_v10_g8206"/>
</dbReference>
<name>A0A914I7G6_GLORO</name>
<evidence type="ECO:0000256" key="4">
    <source>
        <dbReference type="RuleBase" id="RU367079"/>
    </source>
</evidence>
<protein>
    <recommendedName>
        <fullName evidence="4">Exocyst complex component Sec8</fullName>
    </recommendedName>
</protein>
<dbReference type="InterPro" id="IPR036412">
    <property type="entry name" value="HAD-like_sf"/>
</dbReference>
<dbReference type="Gene3D" id="3.40.50.1000">
    <property type="entry name" value="HAD superfamily/HAD-like"/>
    <property type="match status" value="1"/>
</dbReference>
<dbReference type="GO" id="GO:0007268">
    <property type="term" value="P:chemical synaptic transmission"/>
    <property type="evidence" value="ECO:0007669"/>
    <property type="project" value="TreeGrafter"/>
</dbReference>
<dbReference type="Pfam" id="PF04048">
    <property type="entry name" value="Sec8_N"/>
    <property type="match status" value="1"/>
</dbReference>
<keyword evidence="3 4" id="KW-0268">Exocytosis</keyword>
<keyword evidence="2 4" id="KW-0813">Transport</keyword>
<keyword evidence="6" id="KW-1185">Reference proteome</keyword>
<proteinExistence type="inferred from homology"/>
<dbReference type="Gene3D" id="1.10.150.240">
    <property type="entry name" value="Putative phosphatase, domain 2"/>
    <property type="match status" value="1"/>
</dbReference>
<dbReference type="PANTHER" id="PTHR14146:SF0">
    <property type="entry name" value="EXOCYST COMPLEX COMPONENT 4"/>
    <property type="match status" value="1"/>
</dbReference>
<sequence length="1169" mass="132073">MNGVGEREASDSAAESISSELLINVIRTLTTTVSNDQRQLEKQRIEQCYRQSEQNIDKLLKEHRSDALHCLSTFQSVSKELTSSREQIRNIKSSLSLCKTFLQCRRDDLNKFWLENAQQKKVCDILQQIQQIKKIEKTVDVQLANGEYKEMIRVLKDADVLLKGPFDKMEGISQLKFVVSENLQKVFGQIVNDLLQCVFVEPFEAQTLEAVKSGKMVESKIGAALIERYPKKKLVALNDEGALRLRLAELLQSLLVFGQVDKALDEMFDRMPNLFLRLSNGAAEVVKQSAGGERSAGERDASHLAKFVNIAIAQMSFASRNFALLSLELQQLSHQFLPNCQPIMKRFWHIVQVGFEEILAEYLLVWRNKKDGNDGAGGGGVQKKALFSFENASFVSSVNASSRKKQFCVVCTPDIYNVVAIFHKLSALCREVESQLGEDCCYLSVYLQTFVAEAFLEQIRVDLERQTESVLNGADLWSSMSDVPPHTQRILSCCVRVFELCERINGYIVSMEPYALRFASFWLLILEHFIKGFSDKYFQIVMLRQVHADGGWADYPKLSAAWVVDEDISRLLMSLPSWSAVKKSPFSPDQIQTPFAADVVNLANILGESEQEIRERTQRESEILIGNLGTQKQPKSSELITSMDHIKALACLHESLQWFVGKMRALVDGLSSRAKELTKTRIQITTSGNGGTLIDQMLCEAIAERINTLEKLSDNLLLILHLELRFHCFFHLITITQNQSALSLLSQDEIDRDVMEFGRDLSQFHATLHAHLSPTKLKYLFDGLGYLCSSIFIHSCQYLTKLSEMGRKRICRAIFSVQKYLSQLSGRPETELQRAQIFFDFLNKDLDQLFATIVERGAVFSFVEYSILLSLLIRSHSTLNSQPGVLEAATNQLRDILSHQQKGKPNQKPISSMVGTEAANFSLITHVIFDLDGVLIDTERHYTTANERAMEKFGSKFTRELKLMMMGRKKSEAVPLLLKDAGLAGRVTSEQYMEEYDQHLKQIMSTLTEVQLELPGATKLIDHFYAQNIPLAICTGSDSEEFGDKMRKFDKWLQKIPIRVLCGSDPEVRNGKPHPDAYEVTMGRFVSKPVSPKNVLVFEDSINGVESALGAGCSVVMVPQREFLPKDWPEKELRSRANFAALLDSLEHFCPKPFGLPDFRLREGGGCRG</sequence>
<dbReference type="Proteomes" id="UP000887572">
    <property type="component" value="Unplaced"/>
</dbReference>
<evidence type="ECO:0000256" key="3">
    <source>
        <dbReference type="ARBA" id="ARBA00022483"/>
    </source>
</evidence>
<comment type="function">
    <text evidence="4">Component of the exocyst complex involved in the docking of exocytic vesicles with fusion sites on the plasma membrane.</text>
</comment>
<dbReference type="GO" id="GO:0000145">
    <property type="term" value="C:exocyst"/>
    <property type="evidence" value="ECO:0007669"/>
    <property type="project" value="UniProtKB-UniRule"/>
</dbReference>
<dbReference type="InterPro" id="IPR023198">
    <property type="entry name" value="PGP-like_dom2"/>
</dbReference>
<dbReference type="GO" id="GO:0006904">
    <property type="term" value="P:vesicle docking involved in exocytosis"/>
    <property type="evidence" value="ECO:0007669"/>
    <property type="project" value="InterPro"/>
</dbReference>
<reference evidence="7" key="1">
    <citation type="submission" date="2022-11" db="UniProtKB">
        <authorList>
            <consortium name="WormBaseParasite"/>
        </authorList>
    </citation>
    <scope>IDENTIFICATION</scope>
</reference>
<dbReference type="SFLD" id="SFLDS00003">
    <property type="entry name" value="Haloacid_Dehalogenase"/>
    <property type="match status" value="1"/>
</dbReference>
<keyword evidence="4" id="KW-0653">Protein transport</keyword>
<dbReference type="GO" id="GO:0045202">
    <property type="term" value="C:synapse"/>
    <property type="evidence" value="ECO:0007669"/>
    <property type="project" value="TreeGrafter"/>
</dbReference>
<dbReference type="GO" id="GO:0006893">
    <property type="term" value="P:Golgi to plasma membrane transport"/>
    <property type="evidence" value="ECO:0007669"/>
    <property type="project" value="TreeGrafter"/>
</dbReference>
<evidence type="ECO:0000259" key="5">
    <source>
        <dbReference type="Pfam" id="PF04048"/>
    </source>
</evidence>
<evidence type="ECO:0000256" key="1">
    <source>
        <dbReference type="ARBA" id="ARBA00010470"/>
    </source>
</evidence>
<evidence type="ECO:0000256" key="2">
    <source>
        <dbReference type="ARBA" id="ARBA00022448"/>
    </source>
</evidence>
<dbReference type="Pfam" id="PF13419">
    <property type="entry name" value="HAD_2"/>
    <property type="match status" value="1"/>
</dbReference>
<dbReference type="GO" id="GO:0006612">
    <property type="term" value="P:protein targeting to membrane"/>
    <property type="evidence" value="ECO:0007669"/>
    <property type="project" value="UniProtKB-UniRule"/>
</dbReference>
<dbReference type="InterPro" id="IPR007191">
    <property type="entry name" value="Sec8_exocyst_N"/>
</dbReference>
<dbReference type="SFLD" id="SFLDG01129">
    <property type="entry name" value="C1.5:_HAD__Beta-PGM__Phosphata"/>
    <property type="match status" value="1"/>
</dbReference>
<dbReference type="SUPFAM" id="SSF56784">
    <property type="entry name" value="HAD-like"/>
    <property type="match status" value="1"/>
</dbReference>
<dbReference type="PANTHER" id="PTHR14146">
    <property type="entry name" value="EXOCYST COMPLEX COMPONENT 4"/>
    <property type="match status" value="1"/>
</dbReference>